<accession>A0A0F9T660</accession>
<gene>
    <name evidence="1" type="ORF">LCGC14_0387610</name>
</gene>
<protein>
    <submittedName>
        <fullName evidence="1">Uncharacterized protein</fullName>
    </submittedName>
</protein>
<reference evidence="1" key="1">
    <citation type="journal article" date="2015" name="Nature">
        <title>Complex archaea that bridge the gap between prokaryotes and eukaryotes.</title>
        <authorList>
            <person name="Spang A."/>
            <person name="Saw J.H."/>
            <person name="Jorgensen S.L."/>
            <person name="Zaremba-Niedzwiedzka K."/>
            <person name="Martijn J."/>
            <person name="Lind A.E."/>
            <person name="van Eijk R."/>
            <person name="Schleper C."/>
            <person name="Guy L."/>
            <person name="Ettema T.J."/>
        </authorList>
    </citation>
    <scope>NUCLEOTIDE SEQUENCE</scope>
</reference>
<name>A0A0F9T660_9ZZZZ</name>
<comment type="caution">
    <text evidence="1">The sequence shown here is derived from an EMBL/GenBank/DDBJ whole genome shotgun (WGS) entry which is preliminary data.</text>
</comment>
<dbReference type="EMBL" id="LAZR01000321">
    <property type="protein sequence ID" value="KKN74719.1"/>
    <property type="molecule type" value="Genomic_DNA"/>
</dbReference>
<dbReference type="AlphaFoldDB" id="A0A0F9T660"/>
<proteinExistence type="predicted"/>
<organism evidence="1">
    <name type="scientific">marine sediment metagenome</name>
    <dbReference type="NCBI Taxonomy" id="412755"/>
    <lineage>
        <taxon>unclassified sequences</taxon>
        <taxon>metagenomes</taxon>
        <taxon>ecological metagenomes</taxon>
    </lineage>
</organism>
<sequence length="147" mass="17277">MKPRIGEIIIGNRIGRRLRDKYMWCACKFCGKERWVRIVRYEPRSVACVTCANKPQNAPNYKGEKLTHNGYVREHNKGYKDGFEKGLIDGGKESLKKVVEWLKDNARTGYRYTDDYTHKISWEYDTKCDNEMMIDLGDWQALSEEAK</sequence>
<evidence type="ECO:0000313" key="1">
    <source>
        <dbReference type="EMBL" id="KKN74719.1"/>
    </source>
</evidence>